<accession>A0A1B9I4V3</accession>
<protein>
    <submittedName>
        <fullName evidence="1">Uncharacterized protein</fullName>
    </submittedName>
</protein>
<proteinExistence type="predicted"/>
<sequence length="284" mass="32214">MPCSLPSVKFPSVRHEAEDASLKLHYEGTLSDQSGDDTKYPVQIVTIHSLLTKRLDPNSEYCPTAEECEALDKVCVENRTNETTRSIGVNIVKTGNIDPTKPSGRHKFQVFAGDLVEDYRNSLFFVPISEDGKGMRKTWLMNRENHGRSMWSTVTAKEEVSTLMENTITHAYRVDEEGGITREIPTITPIPWPIEGSVVDRVDLHTDIMENDRSDSWWRSHESDRVKDTACTLNVTALIPHDESEQKNTKAPILFLHGQVDVSQDKTDQWWDGPITWYTPEQAA</sequence>
<dbReference type="KEGG" id="kpin:30172246"/>
<dbReference type="AlphaFoldDB" id="A0A1B9I4V3"/>
<evidence type="ECO:0000313" key="3">
    <source>
        <dbReference type="Proteomes" id="UP000094020"/>
    </source>
</evidence>
<evidence type="ECO:0000313" key="2">
    <source>
        <dbReference type="EMBL" id="WWC71261.1"/>
    </source>
</evidence>
<dbReference type="RefSeq" id="XP_019011771.1">
    <property type="nucleotide sequence ID" value="XM_019155617.1"/>
</dbReference>
<dbReference type="GeneID" id="30172246"/>
<dbReference type="Proteomes" id="UP000094020">
    <property type="component" value="Chromosome 7"/>
</dbReference>
<keyword evidence="3" id="KW-1185">Reference proteome</keyword>
<reference evidence="1" key="3">
    <citation type="submission" date="2016-07" db="EMBL/GenBank/DDBJ databases">
        <title>Evolution of pathogenesis and genome organization in the Tremellales.</title>
        <authorList>
            <person name="Cuomo C."/>
            <person name="Litvintseva A."/>
            <person name="Heitman J."/>
            <person name="Chen Y."/>
            <person name="Sun S."/>
            <person name="Springer D."/>
            <person name="Dromer F."/>
            <person name="Young S."/>
            <person name="Zeng Q."/>
            <person name="Chapman S."/>
            <person name="Gujja S."/>
            <person name="Saif S."/>
            <person name="Birren B."/>
        </authorList>
    </citation>
    <scope>NUCLEOTIDE SEQUENCE</scope>
    <source>
        <strain evidence="1">CBS 10737</strain>
    </source>
</reference>
<dbReference type="EMBL" id="CP144525">
    <property type="protein sequence ID" value="WWC71261.1"/>
    <property type="molecule type" value="Genomic_DNA"/>
</dbReference>
<gene>
    <name evidence="1" type="ORF">I206_03877</name>
    <name evidence="2" type="ORF">I206_105214</name>
</gene>
<evidence type="ECO:0000313" key="1">
    <source>
        <dbReference type="EMBL" id="OCF50552.1"/>
    </source>
</evidence>
<dbReference type="OrthoDB" id="2566180at2759"/>
<reference evidence="2" key="2">
    <citation type="submission" date="2013-07" db="EMBL/GenBank/DDBJ databases">
        <authorList>
            <consortium name="The Broad Institute Genome Sequencing Platform"/>
            <person name="Cuomo C."/>
            <person name="Litvintseva A."/>
            <person name="Chen Y."/>
            <person name="Heitman J."/>
            <person name="Sun S."/>
            <person name="Springer D."/>
            <person name="Dromer F."/>
            <person name="Young S.K."/>
            <person name="Zeng Q."/>
            <person name="Gargeya S."/>
            <person name="Fitzgerald M."/>
            <person name="Abouelleil A."/>
            <person name="Alvarado L."/>
            <person name="Berlin A.M."/>
            <person name="Chapman S.B."/>
            <person name="Dewar J."/>
            <person name="Goldberg J."/>
            <person name="Griggs A."/>
            <person name="Gujja S."/>
            <person name="Hansen M."/>
            <person name="Howarth C."/>
            <person name="Imamovic A."/>
            <person name="Larimer J."/>
            <person name="McCowan C."/>
            <person name="Murphy C."/>
            <person name="Pearson M."/>
            <person name="Priest M."/>
            <person name="Roberts A."/>
            <person name="Saif S."/>
            <person name="Shea T."/>
            <person name="Sykes S."/>
            <person name="Wortman J."/>
            <person name="Nusbaum C."/>
            <person name="Birren B."/>
        </authorList>
    </citation>
    <scope>NUCLEOTIDE SEQUENCE</scope>
    <source>
        <strain evidence="2">CBS 10737</strain>
    </source>
</reference>
<name>A0A1B9I4V3_9TREE</name>
<reference evidence="2" key="4">
    <citation type="submission" date="2024-02" db="EMBL/GenBank/DDBJ databases">
        <title>Comparative genomics of Cryptococcus and Kwoniella reveals pathogenesis evolution and contrasting modes of karyotype evolution via chromosome fusion or intercentromeric recombination.</title>
        <authorList>
            <person name="Coelho M.A."/>
            <person name="David-Palma M."/>
            <person name="Shea T."/>
            <person name="Bowers K."/>
            <person name="McGinley-Smith S."/>
            <person name="Mohammad A.W."/>
            <person name="Gnirke A."/>
            <person name="Yurkov A.M."/>
            <person name="Nowrousian M."/>
            <person name="Sun S."/>
            <person name="Cuomo C.A."/>
            <person name="Heitman J."/>
        </authorList>
    </citation>
    <scope>NUCLEOTIDE SEQUENCE</scope>
    <source>
        <strain evidence="2">CBS 10737</strain>
    </source>
</reference>
<reference evidence="1" key="1">
    <citation type="submission" date="2013-07" db="EMBL/GenBank/DDBJ databases">
        <title>The Genome Sequence of Cryptococcus pinus CBS10737.</title>
        <authorList>
            <consortium name="The Broad Institute Genome Sequencing Platform"/>
            <person name="Cuomo C."/>
            <person name="Litvintseva A."/>
            <person name="Chen Y."/>
            <person name="Heitman J."/>
            <person name="Sun S."/>
            <person name="Springer D."/>
            <person name="Dromer F."/>
            <person name="Young S.K."/>
            <person name="Zeng Q."/>
            <person name="Gargeya S."/>
            <person name="Fitzgerald M."/>
            <person name="Abouelleil A."/>
            <person name="Alvarado L."/>
            <person name="Berlin A.M."/>
            <person name="Chapman S.B."/>
            <person name="Dewar J."/>
            <person name="Goldberg J."/>
            <person name="Griggs A."/>
            <person name="Gujja S."/>
            <person name="Hansen M."/>
            <person name="Howarth C."/>
            <person name="Imamovic A."/>
            <person name="Larimer J."/>
            <person name="McCowan C."/>
            <person name="Murphy C."/>
            <person name="Pearson M."/>
            <person name="Priest M."/>
            <person name="Roberts A."/>
            <person name="Saif S."/>
            <person name="Shea T."/>
            <person name="Sykes S."/>
            <person name="Wortman J."/>
            <person name="Nusbaum C."/>
            <person name="Birren B."/>
        </authorList>
    </citation>
    <scope>NUCLEOTIDE SEQUENCE [LARGE SCALE GENOMIC DNA]</scope>
    <source>
        <strain evidence="1">CBS 10737</strain>
    </source>
</reference>
<dbReference type="EMBL" id="KI894010">
    <property type="protein sequence ID" value="OCF50552.1"/>
    <property type="molecule type" value="Genomic_DNA"/>
</dbReference>
<organism evidence="1">
    <name type="scientific">Kwoniella pini CBS 10737</name>
    <dbReference type="NCBI Taxonomy" id="1296096"/>
    <lineage>
        <taxon>Eukaryota</taxon>
        <taxon>Fungi</taxon>
        <taxon>Dikarya</taxon>
        <taxon>Basidiomycota</taxon>
        <taxon>Agaricomycotina</taxon>
        <taxon>Tremellomycetes</taxon>
        <taxon>Tremellales</taxon>
        <taxon>Cryptococcaceae</taxon>
        <taxon>Kwoniella</taxon>
    </lineage>
</organism>